<evidence type="ECO:0000313" key="11">
    <source>
        <dbReference type="Proteomes" id="UP000295793"/>
    </source>
</evidence>
<dbReference type="InterPro" id="IPR016193">
    <property type="entry name" value="Cytidine_deaminase-like"/>
</dbReference>
<dbReference type="NCBIfam" id="NF008113">
    <property type="entry name" value="PRK10860.1"/>
    <property type="match status" value="1"/>
</dbReference>
<keyword evidence="4 8" id="KW-0479">Metal-binding</keyword>
<dbReference type="EMBL" id="SLZR01000004">
    <property type="protein sequence ID" value="TCS41999.1"/>
    <property type="molecule type" value="Genomic_DNA"/>
</dbReference>
<dbReference type="InterPro" id="IPR016192">
    <property type="entry name" value="APOBEC/CMP_deaminase_Zn-bd"/>
</dbReference>
<organism evidence="10 11">
    <name type="scientific">Reinekea marinisedimentorum</name>
    <dbReference type="NCBI Taxonomy" id="230495"/>
    <lineage>
        <taxon>Bacteria</taxon>
        <taxon>Pseudomonadati</taxon>
        <taxon>Pseudomonadota</taxon>
        <taxon>Gammaproteobacteria</taxon>
        <taxon>Oceanospirillales</taxon>
        <taxon>Saccharospirillaceae</taxon>
        <taxon>Reinekea</taxon>
    </lineage>
</organism>
<dbReference type="GO" id="GO:0002100">
    <property type="term" value="P:tRNA wobble adenosine to inosine editing"/>
    <property type="evidence" value="ECO:0007669"/>
    <property type="project" value="UniProtKB-UniRule"/>
</dbReference>
<dbReference type="PANTHER" id="PTHR11079:SF202">
    <property type="entry name" value="TRNA-SPECIFIC ADENOSINE DEAMINASE"/>
    <property type="match status" value="1"/>
</dbReference>
<dbReference type="PROSITE" id="PS00903">
    <property type="entry name" value="CYT_DCMP_DEAMINASES_1"/>
    <property type="match status" value="1"/>
</dbReference>
<dbReference type="GO" id="GO:0052717">
    <property type="term" value="F:tRNA-specific adenosine-34 deaminase activity"/>
    <property type="evidence" value="ECO:0007669"/>
    <property type="project" value="UniProtKB-UniRule"/>
</dbReference>
<evidence type="ECO:0000256" key="2">
    <source>
        <dbReference type="ARBA" id="ARBA00011738"/>
    </source>
</evidence>
<evidence type="ECO:0000256" key="5">
    <source>
        <dbReference type="ARBA" id="ARBA00022801"/>
    </source>
</evidence>
<comment type="subunit">
    <text evidence="2 8">Homodimer.</text>
</comment>
<keyword evidence="3 8" id="KW-0819">tRNA processing</keyword>
<dbReference type="Proteomes" id="UP000295793">
    <property type="component" value="Unassembled WGS sequence"/>
</dbReference>
<name>A0A4V2UJZ3_9GAMM</name>
<evidence type="ECO:0000256" key="8">
    <source>
        <dbReference type="HAMAP-Rule" id="MF_00972"/>
    </source>
</evidence>
<dbReference type="GO" id="GO:0008270">
    <property type="term" value="F:zinc ion binding"/>
    <property type="evidence" value="ECO:0007669"/>
    <property type="project" value="UniProtKB-UniRule"/>
</dbReference>
<dbReference type="AlphaFoldDB" id="A0A4V2UJZ3"/>
<keyword evidence="11" id="KW-1185">Reference proteome</keyword>
<proteinExistence type="inferred from homology"/>
<evidence type="ECO:0000256" key="7">
    <source>
        <dbReference type="ARBA" id="ARBA00048045"/>
    </source>
</evidence>
<dbReference type="RefSeq" id="WP_132700756.1">
    <property type="nucleotide sequence ID" value="NZ_SLZR01000004.1"/>
</dbReference>
<dbReference type="InterPro" id="IPR028883">
    <property type="entry name" value="tRNA_aden_deaminase"/>
</dbReference>
<protein>
    <recommendedName>
        <fullName evidence="8">tRNA-specific adenosine deaminase</fullName>
        <ecNumber evidence="8">3.5.4.33</ecNumber>
    </recommendedName>
</protein>
<dbReference type="HAMAP" id="MF_00972">
    <property type="entry name" value="tRNA_aden_deaminase"/>
    <property type="match status" value="1"/>
</dbReference>
<feature type="binding site" evidence="8">
    <location>
        <position position="86"/>
    </location>
    <ligand>
        <name>Zn(2+)</name>
        <dbReference type="ChEBI" id="CHEBI:29105"/>
        <note>catalytic</note>
    </ligand>
</feature>
<keyword evidence="6 8" id="KW-0862">Zinc</keyword>
<dbReference type="PANTHER" id="PTHR11079">
    <property type="entry name" value="CYTOSINE DEAMINASE FAMILY MEMBER"/>
    <property type="match status" value="1"/>
</dbReference>
<evidence type="ECO:0000256" key="4">
    <source>
        <dbReference type="ARBA" id="ARBA00022723"/>
    </source>
</evidence>
<evidence type="ECO:0000256" key="1">
    <source>
        <dbReference type="ARBA" id="ARBA00010669"/>
    </source>
</evidence>
<comment type="function">
    <text evidence="8">Catalyzes the deamination of adenosine to inosine at the wobble position 34 of tRNA(Arg2).</text>
</comment>
<feature type="domain" description="CMP/dCMP-type deaminase" evidence="9">
    <location>
        <begin position="5"/>
        <end position="116"/>
    </location>
</feature>
<feature type="binding site" evidence="8">
    <location>
        <position position="56"/>
    </location>
    <ligand>
        <name>Zn(2+)</name>
        <dbReference type="ChEBI" id="CHEBI:29105"/>
        <note>catalytic</note>
    </ligand>
</feature>
<dbReference type="PROSITE" id="PS51747">
    <property type="entry name" value="CYT_DCMP_DEAMINASES_2"/>
    <property type="match status" value="1"/>
</dbReference>
<evidence type="ECO:0000256" key="3">
    <source>
        <dbReference type="ARBA" id="ARBA00022694"/>
    </source>
</evidence>
<accession>A0A4V2UJZ3</accession>
<dbReference type="Pfam" id="PF00383">
    <property type="entry name" value="dCMP_cyt_deam_1"/>
    <property type="match status" value="1"/>
</dbReference>
<evidence type="ECO:0000259" key="9">
    <source>
        <dbReference type="PROSITE" id="PS51747"/>
    </source>
</evidence>
<sequence>MCSRQSDQAFMRRALALADTAAQHGEVPVGAVVVYEGEVIGEGYNQPITSLDPSAHAEMVAIREAAKNIGNYRLVDCTLYVTVEPCTMCTGLLVHSRIGRLVFGAAETKAGAICSAMDVQKLEHLNHKFVIESGVLADECSAKMTAFFQQRRERKKQLRQAAKPHKED</sequence>
<evidence type="ECO:0000256" key="6">
    <source>
        <dbReference type="ARBA" id="ARBA00022833"/>
    </source>
</evidence>
<dbReference type="OrthoDB" id="9802676at2"/>
<dbReference type="SUPFAM" id="SSF53927">
    <property type="entry name" value="Cytidine deaminase-like"/>
    <property type="match status" value="1"/>
</dbReference>
<evidence type="ECO:0000313" key="10">
    <source>
        <dbReference type="EMBL" id="TCS41999.1"/>
    </source>
</evidence>
<feature type="binding site" evidence="8">
    <location>
        <position position="89"/>
    </location>
    <ligand>
        <name>Zn(2+)</name>
        <dbReference type="ChEBI" id="CHEBI:29105"/>
        <note>catalytic</note>
    </ligand>
</feature>
<feature type="active site" description="Proton donor" evidence="8">
    <location>
        <position position="58"/>
    </location>
</feature>
<dbReference type="InterPro" id="IPR002125">
    <property type="entry name" value="CMP_dCMP_dom"/>
</dbReference>
<keyword evidence="5 8" id="KW-0378">Hydrolase</keyword>
<dbReference type="FunFam" id="3.40.140.10:FF:000005">
    <property type="entry name" value="tRNA-specific adenosine deaminase"/>
    <property type="match status" value="1"/>
</dbReference>
<comment type="cofactor">
    <cofactor evidence="8">
        <name>Zn(2+)</name>
        <dbReference type="ChEBI" id="CHEBI:29105"/>
    </cofactor>
    <text evidence="8">Binds 1 zinc ion per subunit.</text>
</comment>
<comment type="caution">
    <text evidence="10">The sequence shown here is derived from an EMBL/GenBank/DDBJ whole genome shotgun (WGS) entry which is preliminary data.</text>
</comment>
<gene>
    <name evidence="8" type="primary">tadA</name>
    <name evidence="10" type="ORF">BCF53_104103</name>
</gene>
<dbReference type="EC" id="3.5.4.33" evidence="8"/>
<comment type="similarity">
    <text evidence="1">Belongs to the cytidine and deoxycytidylate deaminase family. ADAT2 subfamily.</text>
</comment>
<dbReference type="CDD" id="cd01285">
    <property type="entry name" value="nucleoside_deaminase"/>
    <property type="match status" value="1"/>
</dbReference>
<comment type="catalytic activity">
    <reaction evidence="7 8">
        <text>adenosine(34) in tRNA + H2O + H(+) = inosine(34) in tRNA + NH4(+)</text>
        <dbReference type="Rhea" id="RHEA:43168"/>
        <dbReference type="Rhea" id="RHEA-COMP:10373"/>
        <dbReference type="Rhea" id="RHEA-COMP:10374"/>
        <dbReference type="ChEBI" id="CHEBI:15377"/>
        <dbReference type="ChEBI" id="CHEBI:15378"/>
        <dbReference type="ChEBI" id="CHEBI:28938"/>
        <dbReference type="ChEBI" id="CHEBI:74411"/>
        <dbReference type="ChEBI" id="CHEBI:82852"/>
        <dbReference type="EC" id="3.5.4.33"/>
    </reaction>
</comment>
<reference evidence="10 11" key="1">
    <citation type="submission" date="2019-03" db="EMBL/GenBank/DDBJ databases">
        <title>Genomic Encyclopedia of Archaeal and Bacterial Type Strains, Phase II (KMG-II): from individual species to whole genera.</title>
        <authorList>
            <person name="Goeker M."/>
        </authorList>
    </citation>
    <scope>NUCLEOTIDE SEQUENCE [LARGE SCALE GENOMIC DNA]</scope>
    <source>
        <strain evidence="10 11">DSM 15388</strain>
    </source>
</reference>
<dbReference type="Gene3D" id="3.40.140.10">
    <property type="entry name" value="Cytidine Deaminase, domain 2"/>
    <property type="match status" value="1"/>
</dbReference>